<evidence type="ECO:0000313" key="2">
    <source>
        <dbReference type="EMBL" id="KAJ0227532.1"/>
    </source>
</evidence>
<comment type="caution">
    <text evidence="2">The sequence shown here is derived from an EMBL/GenBank/DDBJ whole genome shotgun (WGS) entry which is preliminary data.</text>
</comment>
<keyword evidence="1" id="KW-0812">Transmembrane</keyword>
<sequence length="101" mass="11471">MDVCGDENFNNLKGIANLAKMMVKAKNTIYLMVYLLLKLTLILPIPTSTATHSLFSNLGIQFYGFNGTVAKGNDSTNTDKIAIISKRYSVRMEQYIRFRHY</sequence>
<dbReference type="AlphaFoldDB" id="A0A9R1WRL4"/>
<keyword evidence="3" id="KW-1185">Reference proteome</keyword>
<dbReference type="EMBL" id="NBSK02000001">
    <property type="protein sequence ID" value="KAJ0227532.1"/>
    <property type="molecule type" value="Genomic_DNA"/>
</dbReference>
<proteinExistence type="predicted"/>
<keyword evidence="1" id="KW-1133">Transmembrane helix</keyword>
<name>A0A9R1WRL4_LACSA</name>
<evidence type="ECO:0000313" key="3">
    <source>
        <dbReference type="Proteomes" id="UP000235145"/>
    </source>
</evidence>
<feature type="transmembrane region" description="Helical" evidence="1">
    <location>
        <begin position="29"/>
        <end position="47"/>
    </location>
</feature>
<keyword evidence="1" id="KW-0472">Membrane</keyword>
<evidence type="ECO:0000256" key="1">
    <source>
        <dbReference type="SAM" id="Phobius"/>
    </source>
</evidence>
<reference evidence="2 3" key="1">
    <citation type="journal article" date="2017" name="Nat. Commun.">
        <title>Genome assembly with in vitro proximity ligation data and whole-genome triplication in lettuce.</title>
        <authorList>
            <person name="Reyes-Chin-Wo S."/>
            <person name="Wang Z."/>
            <person name="Yang X."/>
            <person name="Kozik A."/>
            <person name="Arikit S."/>
            <person name="Song C."/>
            <person name="Xia L."/>
            <person name="Froenicke L."/>
            <person name="Lavelle D.O."/>
            <person name="Truco M.J."/>
            <person name="Xia R."/>
            <person name="Zhu S."/>
            <person name="Xu C."/>
            <person name="Xu H."/>
            <person name="Xu X."/>
            <person name="Cox K."/>
            <person name="Korf I."/>
            <person name="Meyers B.C."/>
            <person name="Michelmore R.W."/>
        </authorList>
    </citation>
    <scope>NUCLEOTIDE SEQUENCE [LARGE SCALE GENOMIC DNA]</scope>
    <source>
        <strain evidence="3">cv. Salinas</strain>
        <tissue evidence="2">Seedlings</tissue>
    </source>
</reference>
<dbReference type="Proteomes" id="UP000235145">
    <property type="component" value="Unassembled WGS sequence"/>
</dbReference>
<organism evidence="2 3">
    <name type="scientific">Lactuca sativa</name>
    <name type="common">Garden lettuce</name>
    <dbReference type="NCBI Taxonomy" id="4236"/>
    <lineage>
        <taxon>Eukaryota</taxon>
        <taxon>Viridiplantae</taxon>
        <taxon>Streptophyta</taxon>
        <taxon>Embryophyta</taxon>
        <taxon>Tracheophyta</taxon>
        <taxon>Spermatophyta</taxon>
        <taxon>Magnoliopsida</taxon>
        <taxon>eudicotyledons</taxon>
        <taxon>Gunneridae</taxon>
        <taxon>Pentapetalae</taxon>
        <taxon>asterids</taxon>
        <taxon>campanulids</taxon>
        <taxon>Asterales</taxon>
        <taxon>Asteraceae</taxon>
        <taxon>Cichorioideae</taxon>
        <taxon>Cichorieae</taxon>
        <taxon>Lactucinae</taxon>
        <taxon>Lactuca</taxon>
    </lineage>
</organism>
<accession>A0A9R1WRL4</accession>
<protein>
    <submittedName>
        <fullName evidence="2">Uncharacterized protein</fullName>
    </submittedName>
</protein>
<gene>
    <name evidence="2" type="ORF">LSAT_V11C100039530</name>
</gene>